<evidence type="ECO:0000313" key="2">
    <source>
        <dbReference type="Proteomes" id="UP001172457"/>
    </source>
</evidence>
<gene>
    <name evidence="1" type="ORF">OSB04_007381</name>
</gene>
<name>A0AA38WT86_9ASTR</name>
<protein>
    <submittedName>
        <fullName evidence="1">Uncharacterized protein</fullName>
    </submittedName>
</protein>
<evidence type="ECO:0000313" key="1">
    <source>
        <dbReference type="EMBL" id="KAJ9562221.1"/>
    </source>
</evidence>
<reference evidence="1" key="1">
    <citation type="submission" date="2023-03" db="EMBL/GenBank/DDBJ databases">
        <title>Chromosome-scale reference genome and RAD-based genetic map of yellow starthistle (Centaurea solstitialis) reveal putative structural variation and QTLs associated with invader traits.</title>
        <authorList>
            <person name="Reatini B."/>
            <person name="Cang F.A."/>
            <person name="Jiang Q."/>
            <person name="Mckibben M.T.W."/>
            <person name="Barker M.S."/>
            <person name="Rieseberg L.H."/>
            <person name="Dlugosch K.M."/>
        </authorList>
    </citation>
    <scope>NUCLEOTIDE SEQUENCE</scope>
    <source>
        <strain evidence="1">CAN-66</strain>
        <tissue evidence="1">Leaf</tissue>
    </source>
</reference>
<keyword evidence="2" id="KW-1185">Reference proteome</keyword>
<accession>A0AA38WT86</accession>
<proteinExistence type="predicted"/>
<sequence>MVAAVDLWWWWLWTYGGGGGCGPVVVVVVDPWWWLWTCGDVKLLNGPPSTYYKISTSLL</sequence>
<comment type="caution">
    <text evidence="1">The sequence shown here is derived from an EMBL/GenBank/DDBJ whole genome shotgun (WGS) entry which is preliminary data.</text>
</comment>
<dbReference type="EMBL" id="JARYMX010000002">
    <property type="protein sequence ID" value="KAJ9562221.1"/>
    <property type="molecule type" value="Genomic_DNA"/>
</dbReference>
<dbReference type="Proteomes" id="UP001172457">
    <property type="component" value="Chromosome 2"/>
</dbReference>
<organism evidence="1 2">
    <name type="scientific">Centaurea solstitialis</name>
    <name type="common">yellow star-thistle</name>
    <dbReference type="NCBI Taxonomy" id="347529"/>
    <lineage>
        <taxon>Eukaryota</taxon>
        <taxon>Viridiplantae</taxon>
        <taxon>Streptophyta</taxon>
        <taxon>Embryophyta</taxon>
        <taxon>Tracheophyta</taxon>
        <taxon>Spermatophyta</taxon>
        <taxon>Magnoliopsida</taxon>
        <taxon>eudicotyledons</taxon>
        <taxon>Gunneridae</taxon>
        <taxon>Pentapetalae</taxon>
        <taxon>asterids</taxon>
        <taxon>campanulids</taxon>
        <taxon>Asterales</taxon>
        <taxon>Asteraceae</taxon>
        <taxon>Carduoideae</taxon>
        <taxon>Cardueae</taxon>
        <taxon>Centaureinae</taxon>
        <taxon>Centaurea</taxon>
    </lineage>
</organism>
<dbReference type="AlphaFoldDB" id="A0AA38WT86"/>